<proteinExistence type="inferred from homology"/>
<evidence type="ECO:0000256" key="4">
    <source>
        <dbReference type="ARBA" id="ARBA00012583"/>
    </source>
</evidence>
<keyword evidence="8" id="KW-0256">Endoplasmic reticulum</keyword>
<keyword evidence="9" id="KW-0735">Signal-anchor</keyword>
<dbReference type="InterPro" id="IPR029044">
    <property type="entry name" value="Nucleotide-diphossugar_trans"/>
</dbReference>
<dbReference type="InParanoid" id="D8RU85"/>
<dbReference type="PANTHER" id="PTHR10859">
    <property type="entry name" value="GLYCOSYL TRANSFERASE"/>
    <property type="match status" value="1"/>
</dbReference>
<dbReference type="InterPro" id="IPR035518">
    <property type="entry name" value="DPG_synthase"/>
</dbReference>
<dbReference type="SUPFAM" id="SSF53448">
    <property type="entry name" value="Nucleotide-diphospho-sugar transferases"/>
    <property type="match status" value="1"/>
</dbReference>
<evidence type="ECO:0000256" key="3">
    <source>
        <dbReference type="ARBA" id="ARBA00006739"/>
    </source>
</evidence>
<feature type="domain" description="Glycosyltransferase 2-like" evidence="13">
    <location>
        <begin position="62"/>
        <end position="231"/>
    </location>
</feature>
<dbReference type="PANTHER" id="PTHR10859:SF91">
    <property type="entry name" value="DOLICHYL-PHOSPHATE BETA-GLUCOSYLTRANSFERASE"/>
    <property type="match status" value="1"/>
</dbReference>
<evidence type="ECO:0000256" key="6">
    <source>
        <dbReference type="ARBA" id="ARBA00022679"/>
    </source>
</evidence>
<evidence type="ECO:0000256" key="10">
    <source>
        <dbReference type="ARBA" id="ARBA00022989"/>
    </source>
</evidence>
<gene>
    <name evidence="14" type="ORF">SELMODRAFT_414988</name>
</gene>
<dbReference type="GO" id="GO:0006487">
    <property type="term" value="P:protein N-linked glycosylation"/>
    <property type="evidence" value="ECO:0000318"/>
    <property type="project" value="GO_Central"/>
</dbReference>
<evidence type="ECO:0000256" key="8">
    <source>
        <dbReference type="ARBA" id="ARBA00022824"/>
    </source>
</evidence>
<evidence type="ECO:0000256" key="5">
    <source>
        <dbReference type="ARBA" id="ARBA00022676"/>
    </source>
</evidence>
<comment type="subcellular location">
    <subcellularLocation>
        <location evidence="1">Endoplasmic reticulum membrane</location>
        <topology evidence="1">Single-pass membrane protein</topology>
    </subcellularLocation>
</comment>
<evidence type="ECO:0000259" key="13">
    <source>
        <dbReference type="Pfam" id="PF00535"/>
    </source>
</evidence>
<sequence>MAELALVVTLALAIVWRFRLNMLDLDVQSRRDEIFWMEDTASTWSTQVLCPSIHEAPSKYLSVVIPAYNEEKGLPSTINETLRYLDERSFDDANFTYEVTIIDDGSEDLTYNVTLDHASRLRVIKQTPNLGKGAAIRKGVLCSRGQLVITADADSAIFIRDMGKLEEKALNLTASGDPIAVFGSRCKVKQPLLRSIMSKVFHALAVLITGTDVADTQCGLKLFTRPAAARLFTNLRLQRWAFDVELIYLARRLGIPVYEVAVNAVDVTGSKLRASSVCHALYEITMVVIAYGLGFWEIR</sequence>
<accession>D8RU85</accession>
<evidence type="ECO:0000256" key="2">
    <source>
        <dbReference type="ARBA" id="ARBA00004922"/>
    </source>
</evidence>
<keyword evidence="11" id="KW-0472">Membrane</keyword>
<dbReference type="CDD" id="cd04188">
    <property type="entry name" value="DPG_synthase"/>
    <property type="match status" value="1"/>
</dbReference>
<reference evidence="14 15" key="1">
    <citation type="journal article" date="2011" name="Science">
        <title>The Selaginella genome identifies genetic changes associated with the evolution of vascular plants.</title>
        <authorList>
            <person name="Banks J.A."/>
            <person name="Nishiyama T."/>
            <person name="Hasebe M."/>
            <person name="Bowman J.L."/>
            <person name="Gribskov M."/>
            <person name="dePamphilis C."/>
            <person name="Albert V.A."/>
            <person name="Aono N."/>
            <person name="Aoyama T."/>
            <person name="Ambrose B.A."/>
            <person name="Ashton N.W."/>
            <person name="Axtell M.J."/>
            <person name="Barker E."/>
            <person name="Barker M.S."/>
            <person name="Bennetzen J.L."/>
            <person name="Bonawitz N.D."/>
            <person name="Chapple C."/>
            <person name="Cheng C."/>
            <person name="Correa L.G."/>
            <person name="Dacre M."/>
            <person name="DeBarry J."/>
            <person name="Dreyer I."/>
            <person name="Elias M."/>
            <person name="Engstrom E.M."/>
            <person name="Estelle M."/>
            <person name="Feng L."/>
            <person name="Finet C."/>
            <person name="Floyd S.K."/>
            <person name="Frommer W.B."/>
            <person name="Fujita T."/>
            <person name="Gramzow L."/>
            <person name="Gutensohn M."/>
            <person name="Harholt J."/>
            <person name="Hattori M."/>
            <person name="Heyl A."/>
            <person name="Hirai T."/>
            <person name="Hiwatashi Y."/>
            <person name="Ishikawa M."/>
            <person name="Iwata M."/>
            <person name="Karol K.G."/>
            <person name="Koehler B."/>
            <person name="Kolukisaoglu U."/>
            <person name="Kubo M."/>
            <person name="Kurata T."/>
            <person name="Lalonde S."/>
            <person name="Li K."/>
            <person name="Li Y."/>
            <person name="Litt A."/>
            <person name="Lyons E."/>
            <person name="Manning G."/>
            <person name="Maruyama T."/>
            <person name="Michael T.P."/>
            <person name="Mikami K."/>
            <person name="Miyazaki S."/>
            <person name="Morinaga S."/>
            <person name="Murata T."/>
            <person name="Mueller-Roeber B."/>
            <person name="Nelson D.R."/>
            <person name="Obara M."/>
            <person name="Oguri Y."/>
            <person name="Olmstead R.G."/>
            <person name="Onodera N."/>
            <person name="Petersen B.L."/>
            <person name="Pils B."/>
            <person name="Prigge M."/>
            <person name="Rensing S.A."/>
            <person name="Riano-Pachon D.M."/>
            <person name="Roberts A.W."/>
            <person name="Sato Y."/>
            <person name="Scheller H.V."/>
            <person name="Schulz B."/>
            <person name="Schulz C."/>
            <person name="Shakirov E.V."/>
            <person name="Shibagaki N."/>
            <person name="Shinohara N."/>
            <person name="Shippen D.E."/>
            <person name="Soerensen I."/>
            <person name="Sotooka R."/>
            <person name="Sugimoto N."/>
            <person name="Sugita M."/>
            <person name="Sumikawa N."/>
            <person name="Tanurdzic M."/>
            <person name="Theissen G."/>
            <person name="Ulvskov P."/>
            <person name="Wakazuki S."/>
            <person name="Weng J.K."/>
            <person name="Willats W.W."/>
            <person name="Wipf D."/>
            <person name="Wolf P.G."/>
            <person name="Yang L."/>
            <person name="Zimmer A.D."/>
            <person name="Zhu Q."/>
            <person name="Mitros T."/>
            <person name="Hellsten U."/>
            <person name="Loque D."/>
            <person name="Otillar R."/>
            <person name="Salamov A."/>
            <person name="Schmutz J."/>
            <person name="Shapiro H."/>
            <person name="Lindquist E."/>
            <person name="Lucas S."/>
            <person name="Rokhsar D."/>
            <person name="Grigoriev I.V."/>
        </authorList>
    </citation>
    <scope>NUCLEOTIDE SEQUENCE [LARGE SCALE GENOMIC DNA]</scope>
</reference>
<dbReference type="STRING" id="88036.D8RU85"/>
<dbReference type="eggNOG" id="KOG2977">
    <property type="taxonomic scope" value="Eukaryota"/>
</dbReference>
<comment type="pathway">
    <text evidence="2">Protein modification; protein glycosylation.</text>
</comment>
<keyword evidence="15" id="KW-1185">Reference proteome</keyword>
<evidence type="ECO:0000313" key="15">
    <source>
        <dbReference type="Proteomes" id="UP000001514"/>
    </source>
</evidence>
<dbReference type="InterPro" id="IPR001173">
    <property type="entry name" value="Glyco_trans_2-like"/>
</dbReference>
<dbReference type="AlphaFoldDB" id="D8RU85"/>
<comment type="catalytic activity">
    <reaction evidence="12">
        <text>a di-trans,poly-cis-dolichyl phosphate + UDP-alpha-D-glucose = a di-trans,poly-cis-dolichyl beta-D-glucosyl phosphate + UDP</text>
        <dbReference type="Rhea" id="RHEA:15401"/>
        <dbReference type="Rhea" id="RHEA-COMP:19498"/>
        <dbReference type="Rhea" id="RHEA-COMP:19502"/>
        <dbReference type="ChEBI" id="CHEBI:57525"/>
        <dbReference type="ChEBI" id="CHEBI:57683"/>
        <dbReference type="ChEBI" id="CHEBI:58223"/>
        <dbReference type="ChEBI" id="CHEBI:58885"/>
        <dbReference type="EC" id="2.4.1.117"/>
    </reaction>
    <physiologicalReaction direction="left-to-right" evidence="12">
        <dbReference type="Rhea" id="RHEA:15402"/>
    </physiologicalReaction>
</comment>
<keyword evidence="7" id="KW-0812">Transmembrane</keyword>
<evidence type="ECO:0000256" key="9">
    <source>
        <dbReference type="ARBA" id="ARBA00022968"/>
    </source>
</evidence>
<evidence type="ECO:0000256" key="7">
    <source>
        <dbReference type="ARBA" id="ARBA00022692"/>
    </source>
</evidence>
<dbReference type="GO" id="GO:0005789">
    <property type="term" value="C:endoplasmic reticulum membrane"/>
    <property type="evidence" value="ECO:0000318"/>
    <property type="project" value="GO_Central"/>
</dbReference>
<organism evidence="15">
    <name type="scientific">Selaginella moellendorffii</name>
    <name type="common">Spikemoss</name>
    <dbReference type="NCBI Taxonomy" id="88036"/>
    <lineage>
        <taxon>Eukaryota</taxon>
        <taxon>Viridiplantae</taxon>
        <taxon>Streptophyta</taxon>
        <taxon>Embryophyta</taxon>
        <taxon>Tracheophyta</taxon>
        <taxon>Lycopodiopsida</taxon>
        <taxon>Selaginellales</taxon>
        <taxon>Selaginellaceae</taxon>
        <taxon>Selaginella</taxon>
    </lineage>
</organism>
<keyword evidence="5" id="KW-0328">Glycosyltransferase</keyword>
<dbReference type="Gramene" id="EFJ24158">
    <property type="protein sequence ID" value="EFJ24158"/>
    <property type="gene ID" value="SELMODRAFT_414988"/>
</dbReference>
<dbReference type="Gene3D" id="3.90.550.10">
    <property type="entry name" value="Spore Coat Polysaccharide Biosynthesis Protein SpsA, Chain A"/>
    <property type="match status" value="1"/>
</dbReference>
<dbReference type="Proteomes" id="UP000001514">
    <property type="component" value="Unassembled WGS sequence"/>
</dbReference>
<dbReference type="Pfam" id="PF00535">
    <property type="entry name" value="Glycos_transf_2"/>
    <property type="match status" value="1"/>
</dbReference>
<keyword evidence="6" id="KW-0808">Transferase</keyword>
<protein>
    <recommendedName>
        <fullName evidence="4">dolichyl-phosphate beta-glucosyltransferase</fullName>
        <ecNumber evidence="4">2.4.1.117</ecNumber>
    </recommendedName>
</protein>
<dbReference type="GO" id="GO:0004581">
    <property type="term" value="F:dolichyl-phosphate beta-glucosyltransferase activity"/>
    <property type="evidence" value="ECO:0007669"/>
    <property type="project" value="UniProtKB-EC"/>
</dbReference>
<dbReference type="HOGENOM" id="CLU_033536_9_1_1"/>
<evidence type="ECO:0000256" key="1">
    <source>
        <dbReference type="ARBA" id="ARBA00004389"/>
    </source>
</evidence>
<dbReference type="KEGG" id="smo:SELMODRAFT_414988"/>
<comment type="similarity">
    <text evidence="3">Belongs to the glycosyltransferase 2 family.</text>
</comment>
<evidence type="ECO:0000256" key="11">
    <source>
        <dbReference type="ARBA" id="ARBA00023136"/>
    </source>
</evidence>
<dbReference type="OrthoDB" id="3784at2759"/>
<keyword evidence="10" id="KW-1133">Transmembrane helix</keyword>
<dbReference type="EC" id="2.4.1.117" evidence="4"/>
<dbReference type="EMBL" id="GL377590">
    <property type="protein sequence ID" value="EFJ24158.1"/>
    <property type="molecule type" value="Genomic_DNA"/>
</dbReference>
<name>D8RU85_SELML</name>
<evidence type="ECO:0000256" key="12">
    <source>
        <dbReference type="ARBA" id="ARBA00045097"/>
    </source>
</evidence>
<evidence type="ECO:0000313" key="14">
    <source>
        <dbReference type="EMBL" id="EFJ24158.1"/>
    </source>
</evidence>